<name>A0ABQ4P0R8_SHECO</name>
<reference evidence="2 3" key="1">
    <citation type="submission" date="2021-05" db="EMBL/GenBank/DDBJ databases">
        <title>Molecular characterization for Shewanella algae harboring chromosomal blaOXA-55-like strains isolated from clinical and environment sample.</title>
        <authorList>
            <person name="Ohama Y."/>
            <person name="Aoki K."/>
            <person name="Harada S."/>
            <person name="Moriya K."/>
            <person name="Ishii Y."/>
            <person name="Tateda K."/>
        </authorList>
    </citation>
    <scope>NUCLEOTIDE SEQUENCE [LARGE SCALE GENOMIC DNA]</scope>
    <source>
        <strain evidence="2 3">MBTL60-118</strain>
    </source>
</reference>
<keyword evidence="3" id="KW-1185">Reference proteome</keyword>
<keyword evidence="1" id="KW-0732">Signal</keyword>
<gene>
    <name evidence="2" type="ORF">TUM3794_20810</name>
</gene>
<sequence length="449" mass="48747">MKKLLSYLLVFCFVSQSSLALAAGSATSTTSLCSGSDKYVLGFFNGVWNTRDEALRSLIAIKRLHGLEYQNEPIAYELFYNDTGDASGRSFQDIAEVFIQRAEEVSPALSDRFEVFWDVISRDEQGFITTVIALIGSTNDLLLGMMNDLYSTTTVELTGFVANVLSNPLTADVYRRHELKIKSHAMLGHKLVLIGHSQGNLFLNNAYTSAVNLDSYGAENIGVLHIAPPTNVLHGDYILADKDLVINSLRSFGGQTVPASNVDLPLSHLRTDPSGHELLLTYLNGDIDPFAMYLSGTETAMANIETPTAIAQMGSFTATLTWNIDGDVDLHTYEPSGSHVFFGRKVGLAGELDVDNRGGQGPEHYFASCDPDKLETGVYSIGVHNFSNDPGVKASLQISTPFVADLGTKTVTLGQPSGFNYDADTVYLFNVVVDKDSYGNFVISANNAL</sequence>
<accession>A0ABQ4P0R8</accession>
<feature type="chain" id="PRO_5046769819" evidence="1">
    <location>
        <begin position="23"/>
        <end position="449"/>
    </location>
</feature>
<protein>
    <submittedName>
        <fullName evidence="2">Uncharacterized protein</fullName>
    </submittedName>
</protein>
<comment type="caution">
    <text evidence="2">The sequence shown here is derived from an EMBL/GenBank/DDBJ whole genome shotgun (WGS) entry which is preliminary data.</text>
</comment>
<evidence type="ECO:0000313" key="2">
    <source>
        <dbReference type="EMBL" id="GIU41104.1"/>
    </source>
</evidence>
<organism evidence="2 3">
    <name type="scientific">Shewanella colwelliana</name>
    <name type="common">Alteromonas colwelliana</name>
    <dbReference type="NCBI Taxonomy" id="23"/>
    <lineage>
        <taxon>Bacteria</taxon>
        <taxon>Pseudomonadati</taxon>
        <taxon>Pseudomonadota</taxon>
        <taxon>Gammaproteobacteria</taxon>
        <taxon>Alteromonadales</taxon>
        <taxon>Shewanellaceae</taxon>
        <taxon>Shewanella</taxon>
    </lineage>
</organism>
<dbReference type="RefSeq" id="WP_220756959.1">
    <property type="nucleotide sequence ID" value="NZ_BPEU01000013.1"/>
</dbReference>
<dbReference type="EMBL" id="BPEU01000013">
    <property type="protein sequence ID" value="GIU41104.1"/>
    <property type="molecule type" value="Genomic_DNA"/>
</dbReference>
<dbReference type="Proteomes" id="UP000773469">
    <property type="component" value="Unassembled WGS sequence"/>
</dbReference>
<evidence type="ECO:0000256" key="1">
    <source>
        <dbReference type="SAM" id="SignalP"/>
    </source>
</evidence>
<proteinExistence type="predicted"/>
<evidence type="ECO:0000313" key="3">
    <source>
        <dbReference type="Proteomes" id="UP000773469"/>
    </source>
</evidence>
<feature type="signal peptide" evidence="1">
    <location>
        <begin position="1"/>
        <end position="22"/>
    </location>
</feature>